<dbReference type="Pfam" id="PF10102">
    <property type="entry name" value="DUF2341"/>
    <property type="match status" value="1"/>
</dbReference>
<protein>
    <submittedName>
        <fullName evidence="2">DUF2341 domain-containing protein</fullName>
    </submittedName>
</protein>
<dbReference type="Proteomes" id="UP001245683">
    <property type="component" value="Unassembled WGS sequence"/>
</dbReference>
<organism evidence="2 3">
    <name type="scientific">Thermococcus waiotapuensis</name>
    <dbReference type="NCBI Taxonomy" id="90909"/>
    <lineage>
        <taxon>Archaea</taxon>
        <taxon>Methanobacteriati</taxon>
        <taxon>Methanobacteriota</taxon>
        <taxon>Thermococci</taxon>
        <taxon>Thermococcales</taxon>
        <taxon>Thermococcaceae</taxon>
        <taxon>Thermococcus</taxon>
    </lineage>
</organism>
<reference evidence="2 3" key="1">
    <citation type="submission" date="2023-08" db="EMBL/GenBank/DDBJ databases">
        <title>Draft genome sequence of Thermococcus waiotapuensis WT1T, a thermophilic sulphur-dependent archaeon from order Thermococcales.</title>
        <authorList>
            <person name="Manners S.H."/>
            <person name="Carere C.R."/>
            <person name="Dhami M.K."/>
            <person name="Dobson R.C.J."/>
            <person name="Stott M.B."/>
        </authorList>
    </citation>
    <scope>NUCLEOTIDE SEQUENCE [LARGE SCALE GENOMIC DNA]</scope>
    <source>
        <strain evidence="2 3">WT1</strain>
    </source>
</reference>
<evidence type="ECO:0000259" key="1">
    <source>
        <dbReference type="Pfam" id="PF10102"/>
    </source>
</evidence>
<evidence type="ECO:0000313" key="2">
    <source>
        <dbReference type="EMBL" id="MDV3103936.1"/>
    </source>
</evidence>
<dbReference type="AlphaFoldDB" id="A0AAE4NWX5"/>
<comment type="caution">
    <text evidence="2">The sequence shown here is derived from an EMBL/GenBank/DDBJ whole genome shotgun (WGS) entry which is preliminary data.</text>
</comment>
<accession>A0AAE4NWX5</accession>
<dbReference type="EMBL" id="JAVDZE010000002">
    <property type="protein sequence ID" value="MDV3103936.1"/>
    <property type="molecule type" value="Genomic_DNA"/>
</dbReference>
<gene>
    <name evidence="2" type="ORF">RBI02_05170</name>
</gene>
<evidence type="ECO:0000313" key="3">
    <source>
        <dbReference type="Proteomes" id="UP001245683"/>
    </source>
</evidence>
<feature type="domain" description="DUF2341" evidence="1">
    <location>
        <begin position="380"/>
        <end position="454"/>
    </location>
</feature>
<keyword evidence="3" id="KW-1185">Reference proteome</keyword>
<proteinExistence type="predicted"/>
<dbReference type="RefSeq" id="WP_315341505.1">
    <property type="nucleotide sequence ID" value="NZ_JAVDZE010000002.1"/>
</dbReference>
<dbReference type="InterPro" id="IPR018765">
    <property type="entry name" value="DUF2341"/>
</dbReference>
<sequence>MKRRGFFLNSAAIILLIPLLLLLATYEDVSSQIITAQSERSQIERTYDVVSFLNSEFQKALEISGKRAVVAAVDYVATTGNFINPSYKANKTIADLMLNGNSESITNYDPGRIMQDQTLRVWFSNLGSLLLKQGYDLSGDISKADITVAPLDAFTLVIKARIPQVTVKDLSGKVVYSGPIPSSGGYIYSTVDLRDLEDPMFSAFTGGRYQRSIKACPMSYPQLGQLPISYANGSGVSSMGYIVGNFRRTPAYPSDLEYLGYNETHVWDQNGNYLTNFTINGIQAKTTDFIGFDGDLGVLVFPGIQDGSGSGGAGSNWCSPLEYRINLTIQNQAGIDLNDYQIPILVGTEKGFTVQILDIIFQNTSNTYSNTRDKYRTNASIAIYDSNCNPVPFWIEYWDPANKKALIWIRDTVPRDNQKTYSLYFGSGTPTKGNGNDVFIFFDDFEDGVWSDKWVQVDEAPTENGGYLYINGGRDSVAVRSKNEINYDGSFAIRFRMAPSNNNKDWDSGVGFQDSTSGRLWPMYFTDDVKDRNEGLVIHEGEWWQRTTANSKRTGTDFHLYEARLRDSGSWYDQNTKRYSANFVDITDGRANYDSSYNNQRLLDPPALKYLYIVNDNDGSGNQGIYDYILVRKYPSSGDALNDPNFNGITLYWRTTDLSRVIERRPSSSPPGQAQNSLGKAYDIQTFVDCLIDQRYIATESGWSFFERLEGSNGNHNSYVNLAHSIQDEMKYKYGDKYYPIGLVSFMIPHALYDGKLLNLMKTLGLASTNVSSADYYFLTYYFKRGPKVEGYRVWGISQGVLSTGDLSNVPFFIDPGTAKEVLGTIGACDLLYGYRCS</sequence>
<name>A0AAE4NWX5_9EURY</name>